<dbReference type="Pfam" id="PF07159">
    <property type="entry name" value="CYRIA-B_Rac1-bd"/>
    <property type="match status" value="1"/>
</dbReference>
<evidence type="ECO:0000256" key="3">
    <source>
        <dbReference type="ARBA" id="ARBA00023136"/>
    </source>
</evidence>
<evidence type="ECO:0000313" key="6">
    <source>
        <dbReference type="Proteomes" id="UP000095287"/>
    </source>
</evidence>
<feature type="domain" description="CYRIA/CYRIB Rac1 binding" evidence="5">
    <location>
        <begin position="1"/>
        <end position="87"/>
    </location>
</feature>
<dbReference type="Proteomes" id="UP000095287">
    <property type="component" value="Unplaced"/>
</dbReference>
<comment type="similarity">
    <text evidence="2">Belongs to the CYRI family.</text>
</comment>
<evidence type="ECO:0000256" key="4">
    <source>
        <dbReference type="ARBA" id="ARBA00023288"/>
    </source>
</evidence>
<evidence type="ECO:0000313" key="7">
    <source>
        <dbReference type="WBParaSite" id="L893_g16275.t1"/>
    </source>
</evidence>
<dbReference type="GO" id="GO:0016020">
    <property type="term" value="C:membrane"/>
    <property type="evidence" value="ECO:0007669"/>
    <property type="project" value="UniProtKB-SubCell"/>
</dbReference>
<organism evidence="6 7">
    <name type="scientific">Steinernema glaseri</name>
    <dbReference type="NCBI Taxonomy" id="37863"/>
    <lineage>
        <taxon>Eukaryota</taxon>
        <taxon>Metazoa</taxon>
        <taxon>Ecdysozoa</taxon>
        <taxon>Nematoda</taxon>
        <taxon>Chromadorea</taxon>
        <taxon>Rhabditida</taxon>
        <taxon>Tylenchina</taxon>
        <taxon>Panagrolaimomorpha</taxon>
        <taxon>Strongyloidoidea</taxon>
        <taxon>Steinernematidae</taxon>
        <taxon>Steinernema</taxon>
    </lineage>
</organism>
<dbReference type="AlphaFoldDB" id="A0A1I7YH04"/>
<keyword evidence="3" id="KW-0472">Membrane</keyword>
<sequence>MVEREENWKRLSEKTRLFWLRVMVGAIILFDHIDDGGAFRADSPIGMKSIVELIRADAPEAERENLLNALRYTTKHLNDTITPKSIRSLFV</sequence>
<dbReference type="PANTHER" id="PTHR12422">
    <property type="entry name" value="GH09096P"/>
    <property type="match status" value="1"/>
</dbReference>
<evidence type="ECO:0000256" key="2">
    <source>
        <dbReference type="ARBA" id="ARBA00005778"/>
    </source>
</evidence>
<dbReference type="GO" id="GO:0030833">
    <property type="term" value="P:regulation of actin filament polymerization"/>
    <property type="evidence" value="ECO:0007669"/>
    <property type="project" value="InterPro"/>
</dbReference>
<name>A0A1I7YH04_9BILA</name>
<comment type="subcellular location">
    <subcellularLocation>
        <location evidence="1">Membrane</location>
        <topology evidence="1">Lipid-anchor</topology>
    </subcellularLocation>
</comment>
<protein>
    <submittedName>
        <fullName evidence="7">CYRIA-B_Rac1-bd domain-containing protein</fullName>
    </submittedName>
</protein>
<keyword evidence="6" id="KW-1185">Reference proteome</keyword>
<dbReference type="GO" id="GO:0031267">
    <property type="term" value="F:small GTPase binding"/>
    <property type="evidence" value="ECO:0007669"/>
    <property type="project" value="InterPro"/>
</dbReference>
<dbReference type="WBParaSite" id="L893_g16275.t1">
    <property type="protein sequence ID" value="L893_g16275.t1"/>
    <property type="gene ID" value="L893_g16275"/>
</dbReference>
<dbReference type="InterPro" id="IPR009828">
    <property type="entry name" value="CYRIA/CYRIB_Rac1-bd"/>
</dbReference>
<evidence type="ECO:0000256" key="1">
    <source>
        <dbReference type="ARBA" id="ARBA00004635"/>
    </source>
</evidence>
<reference evidence="7" key="1">
    <citation type="submission" date="2016-11" db="UniProtKB">
        <authorList>
            <consortium name="WormBaseParasite"/>
        </authorList>
    </citation>
    <scope>IDENTIFICATION</scope>
</reference>
<evidence type="ECO:0000259" key="5">
    <source>
        <dbReference type="Pfam" id="PF07159"/>
    </source>
</evidence>
<proteinExistence type="inferred from homology"/>
<accession>A0A1I7YH04</accession>
<dbReference type="InterPro" id="IPR039789">
    <property type="entry name" value="CYRI"/>
</dbReference>
<keyword evidence="4" id="KW-0449">Lipoprotein</keyword>